<organism evidence="2 3">
    <name type="scientific">Candidatus Chisholmbacteria bacterium RIFCSPLOWO2_01_FULL_49_14</name>
    <dbReference type="NCBI Taxonomy" id="1797593"/>
    <lineage>
        <taxon>Bacteria</taxon>
        <taxon>Candidatus Chisholmiibacteriota</taxon>
    </lineage>
</organism>
<evidence type="ECO:0000259" key="1">
    <source>
        <dbReference type="Pfam" id="PF08241"/>
    </source>
</evidence>
<accession>A0A1G1W304</accession>
<dbReference type="Gene3D" id="3.40.50.150">
    <property type="entry name" value="Vaccinia Virus protein VP39"/>
    <property type="match status" value="1"/>
</dbReference>
<dbReference type="Pfam" id="PF08241">
    <property type="entry name" value="Methyltransf_11"/>
    <property type="match status" value="1"/>
</dbReference>
<dbReference type="InterPro" id="IPR013216">
    <property type="entry name" value="Methyltransf_11"/>
</dbReference>
<evidence type="ECO:0000313" key="2">
    <source>
        <dbReference type="EMBL" id="OGY21980.1"/>
    </source>
</evidence>
<gene>
    <name evidence="2" type="ORF">A3A65_02970</name>
</gene>
<dbReference type="STRING" id="1797593.A3A65_02970"/>
<comment type="caution">
    <text evidence="2">The sequence shown here is derived from an EMBL/GenBank/DDBJ whole genome shotgun (WGS) entry which is preliminary data.</text>
</comment>
<feature type="domain" description="Methyltransferase type 11" evidence="1">
    <location>
        <begin position="67"/>
        <end position="134"/>
    </location>
</feature>
<dbReference type="AlphaFoldDB" id="A0A1G1W304"/>
<sequence>MNRRLLTTLTKLLRRLNYNDLRLYALRGHEHERKIDYQRRYLSFDLKPSDIVVDIGSGGEPFPFATYLVDLFPEKTQHRYNELATNKKPFIRATIEHLPFERKSIDFVYCSHVLEHVADPARACDELMRIGKRGYIEIPTRLSDIIFNFTKIPKFHKWYVCKAGRTLVFIEYSDYERRDIGTNIFYLFAHAKRDNPIRRMFRRNKDLITHMFMWDQRFSYYVFSKDGELVSRSTNGI</sequence>
<dbReference type="InterPro" id="IPR029063">
    <property type="entry name" value="SAM-dependent_MTases_sf"/>
</dbReference>
<proteinExistence type="predicted"/>
<evidence type="ECO:0000313" key="3">
    <source>
        <dbReference type="Proteomes" id="UP000176723"/>
    </source>
</evidence>
<dbReference type="Proteomes" id="UP000176723">
    <property type="component" value="Unassembled WGS sequence"/>
</dbReference>
<dbReference type="EMBL" id="MHCL01000007">
    <property type="protein sequence ID" value="OGY21980.1"/>
    <property type="molecule type" value="Genomic_DNA"/>
</dbReference>
<protein>
    <recommendedName>
        <fullName evidence="1">Methyltransferase type 11 domain-containing protein</fullName>
    </recommendedName>
</protein>
<dbReference type="GO" id="GO:0008757">
    <property type="term" value="F:S-adenosylmethionine-dependent methyltransferase activity"/>
    <property type="evidence" value="ECO:0007669"/>
    <property type="project" value="InterPro"/>
</dbReference>
<name>A0A1G1W304_9BACT</name>
<dbReference type="SUPFAM" id="SSF53335">
    <property type="entry name" value="S-adenosyl-L-methionine-dependent methyltransferases"/>
    <property type="match status" value="1"/>
</dbReference>
<reference evidence="2 3" key="1">
    <citation type="journal article" date="2016" name="Nat. Commun.">
        <title>Thousands of microbial genomes shed light on interconnected biogeochemical processes in an aquifer system.</title>
        <authorList>
            <person name="Anantharaman K."/>
            <person name="Brown C.T."/>
            <person name="Hug L.A."/>
            <person name="Sharon I."/>
            <person name="Castelle C.J."/>
            <person name="Probst A.J."/>
            <person name="Thomas B.C."/>
            <person name="Singh A."/>
            <person name="Wilkins M.J."/>
            <person name="Karaoz U."/>
            <person name="Brodie E.L."/>
            <person name="Williams K.H."/>
            <person name="Hubbard S.S."/>
            <person name="Banfield J.F."/>
        </authorList>
    </citation>
    <scope>NUCLEOTIDE SEQUENCE [LARGE SCALE GENOMIC DNA]</scope>
</reference>